<dbReference type="GO" id="GO:0046856">
    <property type="term" value="P:phosphatidylinositol dephosphorylation"/>
    <property type="evidence" value="ECO:0007669"/>
    <property type="project" value="InterPro"/>
</dbReference>
<evidence type="ECO:0000313" key="5">
    <source>
        <dbReference type="EMBL" id="EDQ87562.1"/>
    </source>
</evidence>
<gene>
    <name evidence="5" type="ORF">MONBRDRAFT_33207</name>
</gene>
<dbReference type="FunCoup" id="A9V458">
    <property type="interactions" value="177"/>
</dbReference>
<accession>A9V458</accession>
<dbReference type="PANTHER" id="PTHR12997:SF2">
    <property type="entry name" value="INOSITOL POLYPHOSPHATE-5-PHOSPHATASE A"/>
    <property type="match status" value="1"/>
</dbReference>
<dbReference type="EC" id="3.1.3.56" evidence="1"/>
<organism evidence="5 6">
    <name type="scientific">Monosiga brevicollis</name>
    <name type="common">Choanoflagellate</name>
    <dbReference type="NCBI Taxonomy" id="81824"/>
    <lineage>
        <taxon>Eukaryota</taxon>
        <taxon>Choanoflagellata</taxon>
        <taxon>Craspedida</taxon>
        <taxon>Salpingoecidae</taxon>
        <taxon>Monosiga</taxon>
    </lineage>
</organism>
<dbReference type="STRING" id="81824.A9V458"/>
<evidence type="ECO:0000256" key="1">
    <source>
        <dbReference type="ARBA" id="ARBA00012997"/>
    </source>
</evidence>
<keyword evidence="6" id="KW-1185">Reference proteome</keyword>
<dbReference type="eggNOG" id="KOG1976">
    <property type="taxonomic scope" value="Eukaryota"/>
</dbReference>
<dbReference type="Proteomes" id="UP000001357">
    <property type="component" value="Unassembled WGS sequence"/>
</dbReference>
<proteinExistence type="inferred from homology"/>
<evidence type="ECO:0000256" key="3">
    <source>
        <dbReference type="ARBA" id="ARBA00023599"/>
    </source>
</evidence>
<dbReference type="SUPFAM" id="SSF56219">
    <property type="entry name" value="DNase I-like"/>
    <property type="match status" value="1"/>
</dbReference>
<dbReference type="Pfam" id="PF22669">
    <property type="entry name" value="Exo_endo_phos2"/>
    <property type="match status" value="1"/>
</dbReference>
<dbReference type="InterPro" id="IPR000300">
    <property type="entry name" value="IPPc"/>
</dbReference>
<dbReference type="KEGG" id="mbr:MONBRDRAFT_33207"/>
<dbReference type="InParanoid" id="A9V458"/>
<dbReference type="PANTHER" id="PTHR12997">
    <property type="entry name" value="TYPE I INOSITOL-1,4,5-TRISPHOSPHATE 5-PHOSPHATASE"/>
    <property type="match status" value="1"/>
</dbReference>
<dbReference type="GeneID" id="5892895"/>
<reference evidence="5 6" key="1">
    <citation type="journal article" date="2008" name="Nature">
        <title>The genome of the choanoflagellate Monosiga brevicollis and the origin of metazoans.</title>
        <authorList>
            <consortium name="JGI Sequencing"/>
            <person name="King N."/>
            <person name="Westbrook M.J."/>
            <person name="Young S.L."/>
            <person name="Kuo A."/>
            <person name="Abedin M."/>
            <person name="Chapman J."/>
            <person name="Fairclough S."/>
            <person name="Hellsten U."/>
            <person name="Isogai Y."/>
            <person name="Letunic I."/>
            <person name="Marr M."/>
            <person name="Pincus D."/>
            <person name="Putnam N."/>
            <person name="Rokas A."/>
            <person name="Wright K.J."/>
            <person name="Zuzow R."/>
            <person name="Dirks W."/>
            <person name="Good M."/>
            <person name="Goodstein D."/>
            <person name="Lemons D."/>
            <person name="Li W."/>
            <person name="Lyons J.B."/>
            <person name="Morris A."/>
            <person name="Nichols S."/>
            <person name="Richter D.J."/>
            <person name="Salamov A."/>
            <person name="Bork P."/>
            <person name="Lim W.A."/>
            <person name="Manning G."/>
            <person name="Miller W.T."/>
            <person name="McGinnis W."/>
            <person name="Shapiro H."/>
            <person name="Tjian R."/>
            <person name="Grigoriev I.V."/>
            <person name="Rokhsar D."/>
        </authorList>
    </citation>
    <scope>NUCLEOTIDE SEQUENCE [LARGE SCALE GENOMIC DNA]</scope>
    <source>
        <strain evidence="6">MX1 / ATCC 50154</strain>
    </source>
</reference>
<dbReference type="AlphaFoldDB" id="A9V458"/>
<evidence type="ECO:0000256" key="2">
    <source>
        <dbReference type="ARBA" id="ARBA00022801"/>
    </source>
</evidence>
<dbReference type="Gene3D" id="3.60.10.10">
    <property type="entry name" value="Endonuclease/exonuclease/phosphatase"/>
    <property type="match status" value="1"/>
</dbReference>
<dbReference type="InterPro" id="IPR036691">
    <property type="entry name" value="Endo/exonu/phosph_ase_sf"/>
</dbReference>
<evidence type="ECO:0000259" key="4">
    <source>
        <dbReference type="SMART" id="SM00128"/>
    </source>
</evidence>
<comment type="similarity">
    <text evidence="3">Belongs to the inositol 1,4,5-trisphosphate 5-phosphatase type I family.</text>
</comment>
<evidence type="ECO:0000313" key="6">
    <source>
        <dbReference type="Proteomes" id="UP000001357"/>
    </source>
</evidence>
<sequence length="347" mass="38465">MAAAPSRALLISANVGTLFEEYQALAETWLSAIAKVSQKRSNLAHTPDPNAHMRPFGACQAIEAANPGFVALHMQELGGKAYQDGIANVDNFAQVLLEHLPPGMFDRSLAILDDSGQSPSFTPWTRKGFSITRWRLNEQPTAFINSHLFHDASNMTALKTSPSQYALCRQQALQYTVDAITQPDEDTFLFGDLNFRLALKDALPVLAQRLKCVEKKVDVADGGEKSVVLRDANGDDCLCVTAKSFLLKDKERIFYEERGESMRPFDVEGTMLPSGYTECPITFPPTYPYQEDLARPCEFLEKRCPAWCDRIIMSSEAETRAISASYGVIGLDVCMGDHKPVMLTIQL</sequence>
<dbReference type="InterPro" id="IPR039737">
    <property type="entry name" value="INPP5A"/>
</dbReference>
<dbReference type="OMA" id="FGMETCT"/>
<keyword evidence="2" id="KW-0378">Hydrolase</keyword>
<name>A9V458_MONBE</name>
<dbReference type="EMBL" id="CH991558">
    <property type="protein sequence ID" value="EDQ87562.1"/>
    <property type="molecule type" value="Genomic_DNA"/>
</dbReference>
<dbReference type="SMART" id="SM00128">
    <property type="entry name" value="IPPc"/>
    <property type="match status" value="1"/>
</dbReference>
<dbReference type="GO" id="GO:0004445">
    <property type="term" value="F:inositol-polyphosphate 5-phosphatase activity"/>
    <property type="evidence" value="ECO:0000318"/>
    <property type="project" value="GO_Central"/>
</dbReference>
<dbReference type="RefSeq" id="XP_001747482.1">
    <property type="nucleotide sequence ID" value="XM_001747430.1"/>
</dbReference>
<feature type="domain" description="Inositol polyphosphate-related phosphatase" evidence="4">
    <location>
        <begin position="4"/>
        <end position="347"/>
    </location>
</feature>
<protein>
    <recommendedName>
        <fullName evidence="1">inositol-polyphosphate 5-phosphatase</fullName>
        <ecNumber evidence="1">3.1.3.56</ecNumber>
    </recommendedName>
</protein>